<dbReference type="NCBIfam" id="TIGR00254">
    <property type="entry name" value="GGDEF"/>
    <property type="match status" value="1"/>
</dbReference>
<feature type="domain" description="GGDEF" evidence="5">
    <location>
        <begin position="493"/>
        <end position="631"/>
    </location>
</feature>
<organism evidence="6 7">
    <name type="scientific">Acinetobacter kyonggiensis</name>
    <dbReference type="NCBI Taxonomy" id="595670"/>
    <lineage>
        <taxon>Bacteria</taxon>
        <taxon>Pseudomonadati</taxon>
        <taxon>Pseudomonadota</taxon>
        <taxon>Gammaproteobacteria</taxon>
        <taxon>Moraxellales</taxon>
        <taxon>Moraxellaceae</taxon>
        <taxon>Acinetobacter</taxon>
    </lineage>
</organism>
<comment type="catalytic activity">
    <reaction evidence="3">
        <text>2 GTP = 3',3'-c-di-GMP + 2 diphosphate</text>
        <dbReference type="Rhea" id="RHEA:24898"/>
        <dbReference type="ChEBI" id="CHEBI:33019"/>
        <dbReference type="ChEBI" id="CHEBI:37565"/>
        <dbReference type="ChEBI" id="CHEBI:58805"/>
        <dbReference type="EC" id="2.7.7.65"/>
    </reaction>
</comment>
<keyword evidence="4" id="KW-1133">Transmembrane helix</keyword>
<feature type="transmembrane region" description="Helical" evidence="4">
    <location>
        <begin position="287"/>
        <end position="305"/>
    </location>
</feature>
<feature type="transmembrane region" description="Helical" evidence="4">
    <location>
        <begin position="339"/>
        <end position="361"/>
    </location>
</feature>
<keyword evidence="4" id="KW-0812">Transmembrane</keyword>
<dbReference type="GO" id="GO:0052621">
    <property type="term" value="F:diguanylate cyclase activity"/>
    <property type="evidence" value="ECO:0007669"/>
    <property type="project" value="UniProtKB-EC"/>
</dbReference>
<reference evidence="7" key="1">
    <citation type="submission" date="2016-10" db="EMBL/GenBank/DDBJ databases">
        <authorList>
            <person name="Varghese N."/>
            <person name="Submissions S."/>
        </authorList>
    </citation>
    <scope>NUCLEOTIDE SEQUENCE [LARGE SCALE GENOMIC DNA]</scope>
    <source>
        <strain evidence="7">ANC 5109</strain>
    </source>
</reference>
<evidence type="ECO:0000256" key="1">
    <source>
        <dbReference type="ARBA" id="ARBA00001946"/>
    </source>
</evidence>
<evidence type="ECO:0000313" key="6">
    <source>
        <dbReference type="EMBL" id="SDY31037.1"/>
    </source>
</evidence>
<feature type="transmembrane region" description="Helical" evidence="4">
    <location>
        <begin position="312"/>
        <end position="333"/>
    </location>
</feature>
<keyword evidence="4" id="KW-0472">Membrane</keyword>
<dbReference type="SUPFAM" id="SSF55073">
    <property type="entry name" value="Nucleotide cyclase"/>
    <property type="match status" value="1"/>
</dbReference>
<dbReference type="SMART" id="SM00267">
    <property type="entry name" value="GGDEF"/>
    <property type="match status" value="1"/>
</dbReference>
<keyword evidence="7" id="KW-1185">Reference proteome</keyword>
<dbReference type="InterPro" id="IPR029787">
    <property type="entry name" value="Nucleotide_cyclase"/>
</dbReference>
<dbReference type="PANTHER" id="PTHR45138">
    <property type="entry name" value="REGULATORY COMPONENTS OF SENSORY TRANSDUCTION SYSTEM"/>
    <property type="match status" value="1"/>
</dbReference>
<protein>
    <recommendedName>
        <fullName evidence="2">diguanylate cyclase</fullName>
        <ecNumber evidence="2">2.7.7.65</ecNumber>
    </recommendedName>
</protein>
<dbReference type="EC" id="2.7.7.65" evidence="2"/>
<evidence type="ECO:0000256" key="3">
    <source>
        <dbReference type="ARBA" id="ARBA00034247"/>
    </source>
</evidence>
<dbReference type="STRING" id="595670.SAMN05421643_10790"/>
<feature type="transmembrane region" description="Helical" evidence="4">
    <location>
        <begin position="249"/>
        <end position="267"/>
    </location>
</feature>
<evidence type="ECO:0000256" key="4">
    <source>
        <dbReference type="SAM" id="Phobius"/>
    </source>
</evidence>
<evidence type="ECO:0000259" key="5">
    <source>
        <dbReference type="PROSITE" id="PS50887"/>
    </source>
</evidence>
<accession>A0A1H3ITY8</accession>
<feature type="transmembrane region" description="Helical" evidence="4">
    <location>
        <begin position="373"/>
        <end position="391"/>
    </location>
</feature>
<dbReference type="InterPro" id="IPR050469">
    <property type="entry name" value="Diguanylate_Cyclase"/>
</dbReference>
<proteinExistence type="predicted"/>
<dbReference type="Pfam" id="PF00990">
    <property type="entry name" value="GGDEF"/>
    <property type="match status" value="1"/>
</dbReference>
<sequence>MAKRNLRKIRFLFKIKYLIHFLKFFLLACLCLFMWQKYACAQYEAASESYYLHQKLINQVDFTDKTTSPLNGLWQYYPEQLIIKPSSVLKSETVQLPISFKALTGTNQTYGTFIGHFKMPKQYLGRRIAIFIPNQYGAYRMYLNGDFLLRLGEVGRDAKSHQTENAPRIAFFVVDKEYFTITMQASNFNQLHGGLENPMRIGTSITVSRQFQQLMMSIGLVCGAVLGIGIFTLMFSIFQGVIGRSNIRVFIFGIFILFLALHNLFSAPYAYTAFTDISWLWGARLEYLFTYLAVVFFLSYMFLLNQRYLHPIVYFAAMVLLTIDIVITSLTVPEVFQHFAFYSFMFSLVVILNFAYGFYLILKHKEPYSTVNLWAVILLCVTFLHDFLLTLNLIDSFNLSFISTSFYALLIMFQQAKNYAHHTSYIEQLNDNLVELNSSLDHKVQQRTSQLHQLNEKLARQIQIDALTGAFNRRALNNEIQRLFMLTQNHTNSTLTFAMLDVDYFKNYNDYYGHLKGDAILKDLVTVIQQALPESAYVARYGGEEFAIILHDVPHAVVLNVLQQVLNAVRKNHFEHLNRPDKKQYVTLSMGVAWIDREHQYADIHELMKAADVQLYAAKHAGRDQYQAHNAINKARCAKQI</sequence>
<dbReference type="FunFam" id="3.30.70.270:FF:000001">
    <property type="entry name" value="Diguanylate cyclase domain protein"/>
    <property type="match status" value="1"/>
</dbReference>
<dbReference type="EMBL" id="FNPK01000007">
    <property type="protein sequence ID" value="SDY31037.1"/>
    <property type="molecule type" value="Genomic_DNA"/>
</dbReference>
<gene>
    <name evidence="6" type="ORF">SAMN05421643_10790</name>
</gene>
<feature type="transmembrane region" description="Helical" evidence="4">
    <location>
        <begin position="214"/>
        <end position="237"/>
    </location>
</feature>
<dbReference type="Proteomes" id="UP000199035">
    <property type="component" value="Unassembled WGS sequence"/>
</dbReference>
<dbReference type="InterPro" id="IPR043128">
    <property type="entry name" value="Rev_trsase/Diguanyl_cyclase"/>
</dbReference>
<dbReference type="CDD" id="cd01949">
    <property type="entry name" value="GGDEF"/>
    <property type="match status" value="1"/>
</dbReference>
<dbReference type="Gene3D" id="3.30.70.270">
    <property type="match status" value="1"/>
</dbReference>
<dbReference type="AlphaFoldDB" id="A0A1H3ITY8"/>
<dbReference type="PROSITE" id="PS50887">
    <property type="entry name" value="GGDEF"/>
    <property type="match status" value="1"/>
</dbReference>
<name>A0A1H3ITY8_9GAMM</name>
<dbReference type="PANTHER" id="PTHR45138:SF9">
    <property type="entry name" value="DIGUANYLATE CYCLASE DGCM-RELATED"/>
    <property type="match status" value="1"/>
</dbReference>
<dbReference type="InterPro" id="IPR000160">
    <property type="entry name" value="GGDEF_dom"/>
</dbReference>
<evidence type="ECO:0000256" key="2">
    <source>
        <dbReference type="ARBA" id="ARBA00012528"/>
    </source>
</evidence>
<evidence type="ECO:0000313" key="7">
    <source>
        <dbReference type="Proteomes" id="UP000199035"/>
    </source>
</evidence>
<comment type="cofactor">
    <cofactor evidence="1">
        <name>Mg(2+)</name>
        <dbReference type="ChEBI" id="CHEBI:18420"/>
    </cofactor>
</comment>